<accession>A0AAU9VKV0</accession>
<dbReference type="SUPFAM" id="SSF49899">
    <property type="entry name" value="Concanavalin A-like lectins/glucanases"/>
    <property type="match status" value="1"/>
</dbReference>
<evidence type="ECO:0000313" key="2">
    <source>
        <dbReference type="Proteomes" id="UP001159428"/>
    </source>
</evidence>
<organism evidence="1 2">
    <name type="scientific">Pocillopora meandrina</name>
    <dbReference type="NCBI Taxonomy" id="46732"/>
    <lineage>
        <taxon>Eukaryota</taxon>
        <taxon>Metazoa</taxon>
        <taxon>Cnidaria</taxon>
        <taxon>Anthozoa</taxon>
        <taxon>Hexacorallia</taxon>
        <taxon>Scleractinia</taxon>
        <taxon>Astrocoeniina</taxon>
        <taxon>Pocilloporidae</taxon>
        <taxon>Pocillopora</taxon>
    </lineage>
</organism>
<name>A0AAU9VKV0_9CNID</name>
<sequence>MCQNTVGSSICTCSSDQVPDGDKCAGFPFHWALDGTDSLLTLRGSAGFVEQNNRLVLYLDGTGANFAETPAIPLRQTDLTISVWIKLVSPLTQDSVQTIYGDWSFPWQFRFFMMDSGCPNFQARRDVDGIDDVFALRVTEHHRVSPDVWSHVAVTWSRVHRLVRIFINGQMKAFHVADSNSLLDFKNSGHNVYDIGLKRDNSVITHAYLSDLIVFNRDLSEIEIRNDLFQSNPLHGYISSVSPGNNL</sequence>
<dbReference type="AlphaFoldDB" id="A0AAU9VKV0"/>
<dbReference type="InterPro" id="IPR013320">
    <property type="entry name" value="ConA-like_dom_sf"/>
</dbReference>
<evidence type="ECO:0008006" key="3">
    <source>
        <dbReference type="Google" id="ProtNLM"/>
    </source>
</evidence>
<keyword evidence="2" id="KW-1185">Reference proteome</keyword>
<dbReference type="Pfam" id="PF13385">
    <property type="entry name" value="Laminin_G_3"/>
    <property type="match status" value="1"/>
</dbReference>
<comment type="caution">
    <text evidence="1">The sequence shown here is derived from an EMBL/GenBank/DDBJ whole genome shotgun (WGS) entry which is preliminary data.</text>
</comment>
<dbReference type="Gene3D" id="2.60.120.200">
    <property type="match status" value="1"/>
</dbReference>
<reference evidence="1 2" key="1">
    <citation type="submission" date="2022-05" db="EMBL/GenBank/DDBJ databases">
        <authorList>
            <consortium name="Genoscope - CEA"/>
            <person name="William W."/>
        </authorList>
    </citation>
    <scope>NUCLEOTIDE SEQUENCE [LARGE SCALE GENOMIC DNA]</scope>
</reference>
<protein>
    <recommendedName>
        <fullName evidence="3">LamG domain-containing protein</fullName>
    </recommendedName>
</protein>
<gene>
    <name evidence="1" type="ORF">PMEA_00010937</name>
</gene>
<evidence type="ECO:0000313" key="1">
    <source>
        <dbReference type="EMBL" id="CAH3032893.1"/>
    </source>
</evidence>
<dbReference type="EMBL" id="CALNXJ010000002">
    <property type="protein sequence ID" value="CAH3032893.1"/>
    <property type="molecule type" value="Genomic_DNA"/>
</dbReference>
<proteinExistence type="predicted"/>
<dbReference type="Proteomes" id="UP001159428">
    <property type="component" value="Unassembled WGS sequence"/>
</dbReference>